<evidence type="ECO:0000313" key="5">
    <source>
        <dbReference type="Proteomes" id="UP000541444"/>
    </source>
</evidence>
<keyword evidence="5" id="KW-1185">Reference proteome</keyword>
<dbReference type="InterPro" id="IPR036188">
    <property type="entry name" value="FAD/NAD-bd_sf"/>
</dbReference>
<protein>
    <recommendedName>
        <fullName evidence="2">Guanosine nucleotide diphosphate dissociation inhibitor</fullName>
    </recommendedName>
</protein>
<dbReference type="GO" id="GO:0015031">
    <property type="term" value="P:protein transport"/>
    <property type="evidence" value="ECO:0007669"/>
    <property type="project" value="InterPro"/>
</dbReference>
<evidence type="ECO:0000256" key="2">
    <source>
        <dbReference type="RuleBase" id="RU363124"/>
    </source>
</evidence>
<dbReference type="Pfam" id="PF00996">
    <property type="entry name" value="GDI"/>
    <property type="match status" value="1"/>
</dbReference>
<feature type="region of interest" description="Disordered" evidence="3">
    <location>
        <begin position="1"/>
        <end position="33"/>
    </location>
</feature>
<dbReference type="SUPFAM" id="SSF51905">
    <property type="entry name" value="FAD/NAD(P)-binding domain"/>
    <property type="match status" value="1"/>
</dbReference>
<organism evidence="4 5">
    <name type="scientific">Kingdonia uniflora</name>
    <dbReference type="NCBI Taxonomy" id="39325"/>
    <lineage>
        <taxon>Eukaryota</taxon>
        <taxon>Viridiplantae</taxon>
        <taxon>Streptophyta</taxon>
        <taxon>Embryophyta</taxon>
        <taxon>Tracheophyta</taxon>
        <taxon>Spermatophyta</taxon>
        <taxon>Magnoliopsida</taxon>
        <taxon>Ranunculales</taxon>
        <taxon>Circaeasteraceae</taxon>
        <taxon>Kingdonia</taxon>
    </lineage>
</organism>
<dbReference type="InterPro" id="IPR018203">
    <property type="entry name" value="GDP_dissociation_inhibitor"/>
</dbReference>
<name>A0A7J7LL50_9MAGN</name>
<comment type="similarity">
    <text evidence="1 2">Belongs to the Rab GDI family.</text>
</comment>
<sequence length="286" mass="32324">NIPSRALSSLRRRGPSRGSKPLPDGKKKKVGVNSWSQPIRGVNSYSKPVGTLTHNHIPSNYRKFTNLIFDLRHVANFSIMRHINDAWKRQKSRLNKKYIKGKDLVKGKATPPLFVPKEVWVEFVDMCNLNTFQAMERNVPDEDVGRADVFIKACTKANKTYQYPEIITLGKDKEGHMMAMGINITPSYVANAIHMGVLQIQPSSSYNVTSNSSQATQFIMANGALVRILIRTDVTKYLNFKAVDGSFVYNKENIHKVPAATDAEALKSPLMELFEKCRAQKFFIYV</sequence>
<dbReference type="PRINTS" id="PR00892">
    <property type="entry name" value="RABGDI"/>
</dbReference>
<dbReference type="Gene3D" id="1.10.405.10">
    <property type="entry name" value="Guanine Nucleotide Dissociation Inhibitor, domain 1"/>
    <property type="match status" value="1"/>
</dbReference>
<evidence type="ECO:0000256" key="1">
    <source>
        <dbReference type="ARBA" id="ARBA00005593"/>
    </source>
</evidence>
<proteinExistence type="inferred from homology"/>
<dbReference type="AlphaFoldDB" id="A0A7J7LL50"/>
<gene>
    <name evidence="4" type="ORF">GIB67_039065</name>
</gene>
<comment type="caution">
    <text evidence="4">The sequence shown here is derived from an EMBL/GenBank/DDBJ whole genome shotgun (WGS) entry which is preliminary data.</text>
</comment>
<dbReference type="GO" id="GO:0016192">
    <property type="term" value="P:vesicle-mediated transport"/>
    <property type="evidence" value="ECO:0007669"/>
    <property type="project" value="TreeGrafter"/>
</dbReference>
<dbReference type="GO" id="GO:0005093">
    <property type="term" value="F:Rab GDP-dissociation inhibitor activity"/>
    <property type="evidence" value="ECO:0007669"/>
    <property type="project" value="InterPro"/>
</dbReference>
<dbReference type="GO" id="GO:0005737">
    <property type="term" value="C:cytoplasm"/>
    <property type="evidence" value="ECO:0007669"/>
    <property type="project" value="TreeGrafter"/>
</dbReference>
<dbReference type="Gene3D" id="3.30.519.10">
    <property type="entry name" value="Guanine Nucleotide Dissociation Inhibitor, domain 2"/>
    <property type="match status" value="1"/>
</dbReference>
<reference evidence="4 5" key="1">
    <citation type="journal article" date="2020" name="IScience">
        <title>Genome Sequencing of the Endangered Kingdonia uniflora (Circaeasteraceae, Ranunculales) Reveals Potential Mechanisms of Evolutionary Specialization.</title>
        <authorList>
            <person name="Sun Y."/>
            <person name="Deng T."/>
            <person name="Zhang A."/>
            <person name="Moore M.J."/>
            <person name="Landis J.B."/>
            <person name="Lin N."/>
            <person name="Zhang H."/>
            <person name="Zhang X."/>
            <person name="Huang J."/>
            <person name="Zhang X."/>
            <person name="Sun H."/>
            <person name="Wang H."/>
        </authorList>
    </citation>
    <scope>NUCLEOTIDE SEQUENCE [LARGE SCALE GENOMIC DNA]</scope>
    <source>
        <strain evidence="4">TB1705</strain>
        <tissue evidence="4">Leaf</tissue>
    </source>
</reference>
<feature type="non-terminal residue" evidence="4">
    <location>
        <position position="1"/>
    </location>
</feature>
<dbReference type="Proteomes" id="UP000541444">
    <property type="component" value="Unassembled WGS sequence"/>
</dbReference>
<dbReference type="GO" id="GO:0007264">
    <property type="term" value="P:small GTPase-mediated signal transduction"/>
    <property type="evidence" value="ECO:0007669"/>
    <property type="project" value="InterPro"/>
</dbReference>
<evidence type="ECO:0000313" key="4">
    <source>
        <dbReference type="EMBL" id="KAF6143282.1"/>
    </source>
</evidence>
<evidence type="ECO:0000256" key="3">
    <source>
        <dbReference type="SAM" id="MobiDB-lite"/>
    </source>
</evidence>
<dbReference type="OrthoDB" id="9446342at2759"/>
<dbReference type="InterPro" id="IPR000806">
    <property type="entry name" value="RabGDI"/>
</dbReference>
<dbReference type="PANTHER" id="PTHR11787">
    <property type="entry name" value="RAB GDP-DISSOCIATION INHIBITOR"/>
    <property type="match status" value="1"/>
</dbReference>
<dbReference type="PANTHER" id="PTHR11787:SF10">
    <property type="entry name" value="GUANOSINE NUCLEOTIDE DIPHOSPHATE DISSOCIATION INHIBITOR"/>
    <property type="match status" value="1"/>
</dbReference>
<dbReference type="EMBL" id="JACGCM010002208">
    <property type="protein sequence ID" value="KAF6143282.1"/>
    <property type="molecule type" value="Genomic_DNA"/>
</dbReference>
<dbReference type="PRINTS" id="PR00891">
    <property type="entry name" value="RABGDIREP"/>
</dbReference>
<accession>A0A7J7LL50</accession>